<dbReference type="PANTHER" id="PTHR20941:SF1">
    <property type="entry name" value="FOLIC ACID SYNTHESIS PROTEIN FOL1"/>
    <property type="match status" value="1"/>
</dbReference>
<reference evidence="14 15" key="1">
    <citation type="submission" date="2018-03" db="EMBL/GenBank/DDBJ databases">
        <title>Genomic Encyclopedia of Type Strains, Phase III (KMG-III): the genomes of soil and plant-associated and newly described type strains.</title>
        <authorList>
            <person name="Whitman W."/>
        </authorList>
    </citation>
    <scope>NUCLEOTIDE SEQUENCE [LARGE SCALE GENOMIC DNA]</scope>
    <source>
        <strain evidence="14 15">CGMCC 1.12484</strain>
    </source>
</reference>
<evidence type="ECO:0000259" key="13">
    <source>
        <dbReference type="PROSITE" id="PS50972"/>
    </source>
</evidence>
<evidence type="ECO:0000256" key="5">
    <source>
        <dbReference type="ARBA" id="ARBA00012458"/>
    </source>
</evidence>
<dbReference type="Gene3D" id="3.20.20.20">
    <property type="entry name" value="Dihydropteroate synthase-like"/>
    <property type="match status" value="1"/>
</dbReference>
<evidence type="ECO:0000256" key="7">
    <source>
        <dbReference type="ARBA" id="ARBA00022679"/>
    </source>
</evidence>
<evidence type="ECO:0000256" key="4">
    <source>
        <dbReference type="ARBA" id="ARBA00009503"/>
    </source>
</evidence>
<comment type="similarity">
    <text evidence="4 12">Belongs to the DHPS family.</text>
</comment>
<name>A0A2T0VB58_9MICO</name>
<dbReference type="GO" id="GO:0005829">
    <property type="term" value="C:cytosol"/>
    <property type="evidence" value="ECO:0007669"/>
    <property type="project" value="TreeGrafter"/>
</dbReference>
<dbReference type="CDD" id="cd00739">
    <property type="entry name" value="DHPS"/>
    <property type="match status" value="1"/>
</dbReference>
<evidence type="ECO:0000256" key="2">
    <source>
        <dbReference type="ARBA" id="ARBA00001946"/>
    </source>
</evidence>
<keyword evidence="8 12" id="KW-0479">Metal-binding</keyword>
<dbReference type="InterPro" id="IPR045031">
    <property type="entry name" value="DHP_synth-like"/>
</dbReference>
<evidence type="ECO:0000256" key="6">
    <source>
        <dbReference type="ARBA" id="ARBA00016919"/>
    </source>
</evidence>
<comment type="function">
    <text evidence="12">Catalyzes the condensation of para-aminobenzoate (pABA) with 6-hydroxymethyl-7,8-dihydropterin diphosphate (DHPt-PP) to form 7,8-dihydropteroate (H2Pte), the immediate precursor of folate derivatives.</text>
</comment>
<dbReference type="PROSITE" id="PS50972">
    <property type="entry name" value="PTERIN_BINDING"/>
    <property type="match status" value="1"/>
</dbReference>
<dbReference type="RefSeq" id="WP_106213031.1">
    <property type="nucleotide sequence ID" value="NZ_PVTL01000006.1"/>
</dbReference>
<evidence type="ECO:0000313" key="14">
    <source>
        <dbReference type="EMBL" id="PRY67430.1"/>
    </source>
</evidence>
<dbReference type="InterPro" id="IPR006390">
    <property type="entry name" value="DHP_synth_dom"/>
</dbReference>
<dbReference type="OrthoDB" id="9811744at2"/>
<evidence type="ECO:0000313" key="15">
    <source>
        <dbReference type="Proteomes" id="UP000237983"/>
    </source>
</evidence>
<dbReference type="Proteomes" id="UP000237983">
    <property type="component" value="Unassembled WGS sequence"/>
</dbReference>
<gene>
    <name evidence="14" type="ORF">B0I08_10636</name>
</gene>
<dbReference type="EC" id="2.5.1.15" evidence="5 12"/>
<evidence type="ECO:0000256" key="8">
    <source>
        <dbReference type="ARBA" id="ARBA00022723"/>
    </source>
</evidence>
<dbReference type="PROSITE" id="PS00792">
    <property type="entry name" value="DHPS_1"/>
    <property type="match status" value="1"/>
</dbReference>
<comment type="catalytic activity">
    <reaction evidence="1">
        <text>(7,8-dihydropterin-6-yl)methyl diphosphate + 4-aminobenzoate = 7,8-dihydropteroate + diphosphate</text>
        <dbReference type="Rhea" id="RHEA:19949"/>
        <dbReference type="ChEBI" id="CHEBI:17836"/>
        <dbReference type="ChEBI" id="CHEBI:17839"/>
        <dbReference type="ChEBI" id="CHEBI:33019"/>
        <dbReference type="ChEBI" id="CHEBI:72950"/>
        <dbReference type="EC" id="2.5.1.15"/>
    </reaction>
</comment>
<dbReference type="FunFam" id="3.20.20.20:FF:000006">
    <property type="entry name" value="Dihydropteroate synthase"/>
    <property type="match status" value="1"/>
</dbReference>
<dbReference type="PROSITE" id="PS00793">
    <property type="entry name" value="DHPS_2"/>
    <property type="match status" value="1"/>
</dbReference>
<evidence type="ECO:0000256" key="3">
    <source>
        <dbReference type="ARBA" id="ARBA00004763"/>
    </source>
</evidence>
<dbReference type="AlphaFoldDB" id="A0A2T0VB58"/>
<dbReference type="EMBL" id="PVTL01000006">
    <property type="protein sequence ID" value="PRY67430.1"/>
    <property type="molecule type" value="Genomic_DNA"/>
</dbReference>
<comment type="pathway">
    <text evidence="3 12">Cofactor biosynthesis; tetrahydrofolate biosynthesis; 7,8-dihydrofolate from 2-amino-4-hydroxy-6-hydroxymethyl-7,8-dihydropteridine diphosphate and 4-aminobenzoate: step 1/2.</text>
</comment>
<proteinExistence type="inferred from homology"/>
<organism evidence="14 15">
    <name type="scientific">Glaciihabitans tibetensis</name>
    <dbReference type="NCBI Taxonomy" id="1266600"/>
    <lineage>
        <taxon>Bacteria</taxon>
        <taxon>Bacillati</taxon>
        <taxon>Actinomycetota</taxon>
        <taxon>Actinomycetes</taxon>
        <taxon>Micrococcales</taxon>
        <taxon>Microbacteriaceae</taxon>
        <taxon>Glaciihabitans</taxon>
    </lineage>
</organism>
<evidence type="ECO:0000256" key="1">
    <source>
        <dbReference type="ARBA" id="ARBA00000012"/>
    </source>
</evidence>
<dbReference type="GO" id="GO:0046656">
    <property type="term" value="P:folic acid biosynthetic process"/>
    <property type="evidence" value="ECO:0007669"/>
    <property type="project" value="UniProtKB-KW"/>
</dbReference>
<comment type="caution">
    <text evidence="14">The sequence shown here is derived from an EMBL/GenBank/DDBJ whole genome shotgun (WGS) entry which is preliminary data.</text>
</comment>
<dbReference type="InterPro" id="IPR011005">
    <property type="entry name" value="Dihydropteroate_synth-like_sf"/>
</dbReference>
<keyword evidence="7 12" id="KW-0808">Transferase</keyword>
<sequence>MSRPVILGILNVTPDSFSDGGRWVDPAAATAHALELVRQGADVIDIGGESTRPGAERVPAEQELARVLPIVRELAGSGIRLSIDTMNASTAGACAEAGAEFINDVSGGLADPDMYAVVAGSGVRYIAMHWREHSATMQAAPLYTEVVSEVRAELGERIAGAIAAGIEPARLIVDPGLGFSKTADHNWQLLAGLPELVGLGFPVLVGASRKGFLADFAAGGTAPAERDDATATISALSAQAGAWGVRVHNVAATRRALAVWDRWDEARA</sequence>
<dbReference type="GO" id="GO:0046654">
    <property type="term" value="P:tetrahydrofolate biosynthetic process"/>
    <property type="evidence" value="ECO:0007669"/>
    <property type="project" value="UniProtKB-UniPathway"/>
</dbReference>
<dbReference type="NCBIfam" id="TIGR01496">
    <property type="entry name" value="DHPS"/>
    <property type="match status" value="1"/>
</dbReference>
<accession>A0A2T0VB58</accession>
<keyword evidence="10 12" id="KW-0289">Folate biosynthesis</keyword>
<protein>
    <recommendedName>
        <fullName evidence="6 12">Dihydropteroate synthase</fullName>
        <shortName evidence="12">DHPS</shortName>
        <ecNumber evidence="5 12">2.5.1.15</ecNumber>
    </recommendedName>
    <alternativeName>
        <fullName evidence="11 12">Dihydropteroate pyrophosphorylase</fullName>
    </alternativeName>
</protein>
<feature type="domain" description="Pterin-binding" evidence="13">
    <location>
        <begin position="4"/>
        <end position="258"/>
    </location>
</feature>
<dbReference type="PANTHER" id="PTHR20941">
    <property type="entry name" value="FOLATE SYNTHESIS PROTEINS"/>
    <property type="match status" value="1"/>
</dbReference>
<dbReference type="GO" id="GO:0046872">
    <property type="term" value="F:metal ion binding"/>
    <property type="evidence" value="ECO:0007669"/>
    <property type="project" value="UniProtKB-KW"/>
</dbReference>
<dbReference type="InterPro" id="IPR000489">
    <property type="entry name" value="Pterin-binding_dom"/>
</dbReference>
<dbReference type="UniPathway" id="UPA00077">
    <property type="reaction ID" value="UER00156"/>
</dbReference>
<dbReference type="GO" id="GO:0004156">
    <property type="term" value="F:dihydropteroate synthase activity"/>
    <property type="evidence" value="ECO:0007669"/>
    <property type="project" value="UniProtKB-EC"/>
</dbReference>
<dbReference type="Pfam" id="PF00809">
    <property type="entry name" value="Pterin_bind"/>
    <property type="match status" value="1"/>
</dbReference>
<evidence type="ECO:0000256" key="12">
    <source>
        <dbReference type="RuleBase" id="RU361205"/>
    </source>
</evidence>
<dbReference type="SUPFAM" id="SSF51717">
    <property type="entry name" value="Dihydropteroate synthetase-like"/>
    <property type="match status" value="1"/>
</dbReference>
<evidence type="ECO:0000256" key="9">
    <source>
        <dbReference type="ARBA" id="ARBA00022842"/>
    </source>
</evidence>
<keyword evidence="9 12" id="KW-0460">Magnesium</keyword>
<evidence type="ECO:0000256" key="10">
    <source>
        <dbReference type="ARBA" id="ARBA00022909"/>
    </source>
</evidence>
<evidence type="ECO:0000256" key="11">
    <source>
        <dbReference type="ARBA" id="ARBA00030193"/>
    </source>
</evidence>
<comment type="cofactor">
    <cofactor evidence="2 12">
        <name>Mg(2+)</name>
        <dbReference type="ChEBI" id="CHEBI:18420"/>
    </cofactor>
</comment>
<keyword evidence="15" id="KW-1185">Reference proteome</keyword>